<feature type="transmembrane region" description="Helical" evidence="2">
    <location>
        <begin position="7"/>
        <end position="27"/>
    </location>
</feature>
<keyword evidence="2" id="KW-1133">Transmembrane helix</keyword>
<feature type="coiled-coil region" evidence="1">
    <location>
        <begin position="151"/>
        <end position="185"/>
    </location>
</feature>
<evidence type="ECO:0000256" key="1">
    <source>
        <dbReference type="SAM" id="Coils"/>
    </source>
</evidence>
<protein>
    <submittedName>
        <fullName evidence="3">Uncharacterized protein</fullName>
    </submittedName>
</protein>
<dbReference type="Proteomes" id="UP000191980">
    <property type="component" value="Unassembled WGS sequence"/>
</dbReference>
<sequence>MKYVYLALNWFFGVLFLLIGIVILFGVPSHGLSFILISLLLLPPFRNFVYLITKKKLSVKIRSISILVLFIALGYFNYQYREQERVTQELIAQKAQEKAEKVAAIRQQNLDYFNENSTKILNQLKMALGNSDYKGVVSLSEKYLPSKNKELMDLQEKAKSGLIAIAKAEEEAKVKEKTKEILAKLKKIPVSQYETNLALYKELVAYNPNDDKYKNKLSFYSVKVKEAKEKLRIKEEKSRNEREAKLAKFGKAPVQSPWDGSYREVERYLERYANDPDSIEIDNCTPVSQNKNGWQVGCNYRGRNAFGGMVRQFSWFTIVHGMVIEKH</sequence>
<feature type="transmembrane region" description="Helical" evidence="2">
    <location>
        <begin position="59"/>
        <end position="78"/>
    </location>
</feature>
<reference evidence="3 4" key="1">
    <citation type="submission" date="2015-12" db="EMBL/GenBank/DDBJ databases">
        <authorList>
            <person name="Shamseldin A."/>
            <person name="Moawad H."/>
            <person name="Abd El-Rahim W.M."/>
            <person name="Sadowsky M.J."/>
        </authorList>
    </citation>
    <scope>NUCLEOTIDE SEQUENCE [LARGE SCALE GENOMIC DNA]</scope>
    <source>
        <strain evidence="3 4">WF1</strain>
    </source>
</reference>
<dbReference type="AlphaFoldDB" id="A0A1V8MAU7"/>
<name>A0A1V8MAU7_9GAMM</name>
<keyword evidence="4" id="KW-1185">Reference proteome</keyword>
<evidence type="ECO:0000256" key="2">
    <source>
        <dbReference type="SAM" id="Phobius"/>
    </source>
</evidence>
<comment type="caution">
    <text evidence="3">The sequence shown here is derived from an EMBL/GenBank/DDBJ whole genome shotgun (WGS) entry which is preliminary data.</text>
</comment>
<keyword evidence="2" id="KW-0812">Transmembrane</keyword>
<feature type="transmembrane region" description="Helical" evidence="2">
    <location>
        <begin position="33"/>
        <end position="52"/>
    </location>
</feature>
<keyword evidence="2" id="KW-0472">Membrane</keyword>
<evidence type="ECO:0000313" key="3">
    <source>
        <dbReference type="EMBL" id="OQK18443.1"/>
    </source>
</evidence>
<evidence type="ECO:0000313" key="4">
    <source>
        <dbReference type="Proteomes" id="UP000191980"/>
    </source>
</evidence>
<keyword evidence="1" id="KW-0175">Coiled coil</keyword>
<accession>A0A1V8MAU7</accession>
<organism evidence="3 4">
    <name type="scientific">Methyloprofundus sedimenti</name>
    <dbReference type="NCBI Taxonomy" id="1420851"/>
    <lineage>
        <taxon>Bacteria</taxon>
        <taxon>Pseudomonadati</taxon>
        <taxon>Pseudomonadota</taxon>
        <taxon>Gammaproteobacteria</taxon>
        <taxon>Methylococcales</taxon>
        <taxon>Methylococcaceae</taxon>
        <taxon>Methyloprofundus</taxon>
    </lineage>
</organism>
<dbReference type="RefSeq" id="WP_080523044.1">
    <property type="nucleotide sequence ID" value="NZ_LPUF01000001.1"/>
</dbReference>
<dbReference type="EMBL" id="LPUF01000001">
    <property type="protein sequence ID" value="OQK18443.1"/>
    <property type="molecule type" value="Genomic_DNA"/>
</dbReference>
<dbReference type="OrthoDB" id="5417073at2"/>
<proteinExistence type="predicted"/>
<gene>
    <name evidence="3" type="ORF">AU255_11680</name>
</gene>
<feature type="coiled-coil region" evidence="1">
    <location>
        <begin position="217"/>
        <end position="244"/>
    </location>
</feature>